<dbReference type="Pfam" id="PF13244">
    <property type="entry name" value="MbhD"/>
    <property type="match status" value="1"/>
</dbReference>
<keyword evidence="11 14" id="KW-0472">Membrane</keyword>
<evidence type="ECO:0000313" key="20">
    <source>
        <dbReference type="Proteomes" id="UP001398420"/>
    </source>
</evidence>
<comment type="similarity">
    <text evidence="2">Belongs to the CPA3 antiporters (TC 2.A.63) subunit A family.</text>
</comment>
<evidence type="ECO:0000256" key="10">
    <source>
        <dbReference type="ARBA" id="ARBA00023065"/>
    </source>
</evidence>
<feature type="transmembrane region" description="Helical" evidence="14">
    <location>
        <begin position="373"/>
        <end position="404"/>
    </location>
</feature>
<comment type="subcellular location">
    <subcellularLocation>
        <location evidence="1">Cell membrane</location>
        <topology evidence="1">Multi-pass membrane protein</topology>
    </subcellularLocation>
    <subcellularLocation>
        <location evidence="13">Membrane</location>
        <topology evidence="13">Multi-pass membrane protein</topology>
    </subcellularLocation>
</comment>
<comment type="caution">
    <text evidence="19">The sequence shown here is derived from an EMBL/GenBank/DDBJ whole genome shotgun (WGS) entry which is preliminary data.</text>
</comment>
<feature type="transmembrane region" description="Helical" evidence="14">
    <location>
        <begin position="203"/>
        <end position="220"/>
    </location>
</feature>
<dbReference type="PANTHER" id="PTHR43373">
    <property type="entry name" value="NA(+)/H(+) ANTIPORTER SUBUNIT"/>
    <property type="match status" value="1"/>
</dbReference>
<evidence type="ECO:0000256" key="9">
    <source>
        <dbReference type="ARBA" id="ARBA00023053"/>
    </source>
</evidence>
<feature type="transmembrane region" description="Helical" evidence="14">
    <location>
        <begin position="336"/>
        <end position="361"/>
    </location>
</feature>
<keyword evidence="8 14" id="KW-1133">Transmembrane helix</keyword>
<evidence type="ECO:0000256" key="5">
    <source>
        <dbReference type="ARBA" id="ARBA00022475"/>
    </source>
</evidence>
<feature type="transmembrane region" description="Helical" evidence="14">
    <location>
        <begin position="241"/>
        <end position="259"/>
    </location>
</feature>
<keyword evidence="12" id="KW-0739">Sodium transport</keyword>
<dbReference type="InterPro" id="IPR001516">
    <property type="entry name" value="Proton_antipo_N"/>
</dbReference>
<feature type="transmembrane region" description="Helical" evidence="14">
    <location>
        <begin position="469"/>
        <end position="488"/>
    </location>
</feature>
<evidence type="ECO:0000256" key="11">
    <source>
        <dbReference type="ARBA" id="ARBA00023136"/>
    </source>
</evidence>
<dbReference type="Proteomes" id="UP001398420">
    <property type="component" value="Unassembled WGS sequence"/>
</dbReference>
<evidence type="ECO:0000259" key="17">
    <source>
        <dbReference type="Pfam" id="PF13244"/>
    </source>
</evidence>
<evidence type="ECO:0000256" key="14">
    <source>
        <dbReference type="SAM" id="Phobius"/>
    </source>
</evidence>
<sequence length="798" mass="89886">MITKWAILLPFFMAILIPIFHTRIRKFHLGWVALAVPFILFIALLRFLPQIASGDTISHSWRWIPSYNLTFTTYLDGLSMLFALLITGIGALVILYSIFYLSKKEALHKFYCYLLLFMTAMLGVVFSDHLIMLYFFWELTSIASFLLIAFWHHRKASRRGAQKSMLITVTGGIIMLMGFLILAHEMDSYSIRTIISTISIENLNRSLYLAMLFVLLGAFTKSAQFPFHIWLPDAMEAPTPVSAYLHSATMVKAGIYIVARFTPIFAYNLSWFWIVSIVGLITLFWGSFNAVKQNDLKALLAFSTVSQLGLIMSLLGMGSVVYATTGEITDVIYTQATFAALFHLVNHSTFKGALFMMVGILDHEVGTRDLRRLGGLITIMPITFSIALIGGFSMAGLPLFNGFLSKEMFFEATLAIQEMNVHSWIVLFPVIAWVASVFTFVYCFILVFKTFFGSADKLPTDRKIHEAPIGMLISPIILAVSIIFIFFFPNILGKFVIGSAMQSVYPTVQPFEQMTPTIAAWHGFNTALFMTIGVIVFGIILYLAWPKWKRLYNRLPEKWTLNYLYNQLLEEAEIVGKFVTDLYMTGSVRHYLMYIYVFFILIVGGYFIQSHIFAIDLEDQAPVEWFEILLMIVMAGAAIFLLFAKSRLTAVVSNGVLGLGVAMLFVVFRAPDLALTQLVVESVTTVLFLLSFAYLPEWSKEQKPKATKSMNLLISLAAGALVMAISFTVLNYSEFKTISGFFENAYELAGGANIVNTILGDFRAFDTMLEVVVLLIAGLGVYTLIKFRARKGQKKYED</sequence>
<evidence type="ECO:0000256" key="6">
    <source>
        <dbReference type="ARBA" id="ARBA00022692"/>
    </source>
</evidence>
<dbReference type="InterPro" id="IPR005663">
    <property type="entry name" value="MrpA/MnhA1/PhaAB"/>
</dbReference>
<name>A0ABU9LNL4_9BACL</name>
<feature type="transmembrane region" description="Helical" evidence="14">
    <location>
        <begin position="651"/>
        <end position="668"/>
    </location>
</feature>
<feature type="transmembrane region" description="Helical" evidence="14">
    <location>
        <begin position="424"/>
        <end position="448"/>
    </location>
</feature>
<evidence type="ECO:0000256" key="4">
    <source>
        <dbReference type="ARBA" id="ARBA00022449"/>
    </source>
</evidence>
<dbReference type="InterPro" id="IPR025383">
    <property type="entry name" value="MrpA_C/MbhD"/>
</dbReference>
<dbReference type="Pfam" id="PF00361">
    <property type="entry name" value="Proton_antipo_M"/>
    <property type="match status" value="1"/>
</dbReference>
<feature type="transmembrane region" description="Helical" evidence="14">
    <location>
        <begin position="133"/>
        <end position="152"/>
    </location>
</feature>
<feature type="transmembrane region" description="Helical" evidence="14">
    <location>
        <begin position="591"/>
        <end position="613"/>
    </location>
</feature>
<feature type="transmembrane region" description="Helical" evidence="14">
    <location>
        <begin position="164"/>
        <end position="183"/>
    </location>
</feature>
<evidence type="ECO:0000256" key="13">
    <source>
        <dbReference type="RuleBase" id="RU000320"/>
    </source>
</evidence>
<evidence type="ECO:0000256" key="7">
    <source>
        <dbReference type="ARBA" id="ARBA00022781"/>
    </source>
</evidence>
<evidence type="ECO:0000256" key="2">
    <source>
        <dbReference type="ARBA" id="ARBA00008483"/>
    </source>
</evidence>
<keyword evidence="9" id="KW-0915">Sodium</keyword>
<keyword evidence="10" id="KW-0406">Ion transport</keyword>
<gene>
    <name evidence="19" type="ORF">AAF454_14230</name>
</gene>
<dbReference type="InterPro" id="IPR046806">
    <property type="entry name" value="MrpA_C/MbhE"/>
</dbReference>
<dbReference type="Pfam" id="PF20501">
    <property type="entry name" value="MbhE"/>
    <property type="match status" value="1"/>
</dbReference>
<evidence type="ECO:0000256" key="8">
    <source>
        <dbReference type="ARBA" id="ARBA00022989"/>
    </source>
</evidence>
<evidence type="ECO:0000256" key="1">
    <source>
        <dbReference type="ARBA" id="ARBA00004651"/>
    </source>
</evidence>
<evidence type="ECO:0000259" key="15">
    <source>
        <dbReference type="Pfam" id="PF00361"/>
    </source>
</evidence>
<keyword evidence="20" id="KW-1185">Reference proteome</keyword>
<evidence type="ECO:0000313" key="19">
    <source>
        <dbReference type="EMBL" id="MEL5989562.1"/>
    </source>
</evidence>
<feature type="transmembrane region" description="Helical" evidence="14">
    <location>
        <begin position="271"/>
        <end position="291"/>
    </location>
</feature>
<dbReference type="NCBIfam" id="NF009285">
    <property type="entry name" value="PRK12645.1"/>
    <property type="match status" value="1"/>
</dbReference>
<keyword evidence="5" id="KW-1003">Cell membrane</keyword>
<evidence type="ECO:0000256" key="3">
    <source>
        <dbReference type="ARBA" id="ARBA00022448"/>
    </source>
</evidence>
<feature type="domain" description="MrpA C-terminal/MbhD" evidence="17">
    <location>
        <begin position="632"/>
        <end position="697"/>
    </location>
</feature>
<reference evidence="19 20" key="1">
    <citation type="submission" date="2024-04" db="EMBL/GenBank/DDBJ databases">
        <authorList>
            <person name="Wu Y.S."/>
            <person name="Zhang L."/>
        </authorList>
    </citation>
    <scope>NUCLEOTIDE SEQUENCE [LARGE SCALE GENOMIC DNA]</scope>
    <source>
        <strain evidence="19 20">KG-01</strain>
    </source>
</reference>
<feature type="domain" description="NADH:quinone oxidoreductase/Mrp antiporter transmembrane" evidence="15">
    <location>
        <begin position="127"/>
        <end position="421"/>
    </location>
</feature>
<dbReference type="PANTHER" id="PTHR43373:SF1">
    <property type="entry name" value="NA(+)_H(+) ANTIPORTER SUBUNIT A"/>
    <property type="match status" value="1"/>
</dbReference>
<evidence type="ECO:0000259" key="18">
    <source>
        <dbReference type="Pfam" id="PF20501"/>
    </source>
</evidence>
<dbReference type="PRINTS" id="PR01434">
    <property type="entry name" value="NADHDHGNASE5"/>
</dbReference>
<feature type="transmembrane region" description="Helical" evidence="14">
    <location>
        <begin position="298"/>
        <end position="324"/>
    </location>
</feature>
<feature type="transmembrane region" description="Helical" evidence="14">
    <location>
        <begin position="711"/>
        <end position="732"/>
    </location>
</feature>
<feature type="transmembrane region" description="Helical" evidence="14">
    <location>
        <begin position="29"/>
        <end position="48"/>
    </location>
</feature>
<feature type="transmembrane region" description="Helical" evidence="14">
    <location>
        <begin position="625"/>
        <end position="644"/>
    </location>
</feature>
<dbReference type="InterPro" id="IPR001750">
    <property type="entry name" value="ND/Mrp_TM"/>
</dbReference>
<dbReference type="Pfam" id="PF00662">
    <property type="entry name" value="Proton_antipo_N"/>
    <property type="match status" value="1"/>
</dbReference>
<dbReference type="InterPro" id="IPR050616">
    <property type="entry name" value="CPA3_Na-H_Antiporter_A"/>
</dbReference>
<keyword evidence="7" id="KW-0375">Hydrogen ion transport</keyword>
<keyword evidence="6 13" id="KW-0812">Transmembrane</keyword>
<accession>A0ABU9LNL4</accession>
<dbReference type="NCBIfam" id="TIGR00940">
    <property type="entry name" value="2a6301s01"/>
    <property type="match status" value="1"/>
</dbReference>
<evidence type="ECO:0000256" key="12">
    <source>
        <dbReference type="ARBA" id="ARBA00023201"/>
    </source>
</evidence>
<dbReference type="PRINTS" id="PR01435">
    <property type="entry name" value="NPOXDRDTASE5"/>
</dbReference>
<feature type="transmembrane region" description="Helical" evidence="14">
    <location>
        <begin position="674"/>
        <end position="695"/>
    </location>
</feature>
<feature type="transmembrane region" description="Helical" evidence="14">
    <location>
        <begin position="110"/>
        <end position="127"/>
    </location>
</feature>
<protein>
    <submittedName>
        <fullName evidence="19">Na+/H+ antiporter subunit A</fullName>
    </submittedName>
</protein>
<keyword evidence="3" id="KW-0813">Transport</keyword>
<organism evidence="19 20">
    <name type="scientific">Kurthia gibsonii</name>
    <dbReference type="NCBI Taxonomy" id="33946"/>
    <lineage>
        <taxon>Bacteria</taxon>
        <taxon>Bacillati</taxon>
        <taxon>Bacillota</taxon>
        <taxon>Bacilli</taxon>
        <taxon>Bacillales</taxon>
        <taxon>Caryophanaceae</taxon>
        <taxon>Kurthia</taxon>
    </lineage>
</organism>
<feature type="transmembrane region" description="Helical" evidence="14">
    <location>
        <begin position="78"/>
        <end position="98"/>
    </location>
</feature>
<dbReference type="EMBL" id="JBCEWA010000015">
    <property type="protein sequence ID" value="MEL5989562.1"/>
    <property type="molecule type" value="Genomic_DNA"/>
</dbReference>
<feature type="transmembrane region" description="Helical" evidence="14">
    <location>
        <begin position="524"/>
        <end position="545"/>
    </location>
</feature>
<evidence type="ECO:0000259" key="16">
    <source>
        <dbReference type="Pfam" id="PF00662"/>
    </source>
</evidence>
<keyword evidence="4" id="KW-0050">Antiport</keyword>
<proteinExistence type="inferred from homology"/>
<feature type="transmembrane region" description="Helical" evidence="14">
    <location>
        <begin position="6"/>
        <end position="22"/>
    </location>
</feature>
<feature type="domain" description="NADH-Ubiquinone oxidoreductase (complex I) chain 5 N-terminal" evidence="16">
    <location>
        <begin position="64"/>
        <end position="111"/>
    </location>
</feature>
<dbReference type="RefSeq" id="WP_068456652.1">
    <property type="nucleotide sequence ID" value="NZ_JALKQX010000004.1"/>
</dbReference>
<feature type="domain" description="MrpA C-terminal/MbhE" evidence="18">
    <location>
        <begin position="710"/>
        <end position="788"/>
    </location>
</feature>
<feature type="transmembrane region" description="Helical" evidence="14">
    <location>
        <begin position="767"/>
        <end position="785"/>
    </location>
</feature>